<keyword evidence="1" id="KW-0732">Signal</keyword>
<feature type="chain" id="PRO_5008684794" evidence="1">
    <location>
        <begin position="25"/>
        <end position="50"/>
    </location>
</feature>
<evidence type="ECO:0000313" key="2">
    <source>
        <dbReference type="EMBL" id="SCB32191.1"/>
    </source>
</evidence>
<sequence length="50" mass="5299">MKAAFITLGLAAATIIGPITPALAQVVIHQDQSSDDYSAQDDTEQNFLHA</sequence>
<protein>
    <submittedName>
        <fullName evidence="2">Uncharacterized protein</fullName>
    </submittedName>
</protein>
<dbReference type="Proteomes" id="UP000199205">
    <property type="component" value="Unassembled WGS sequence"/>
</dbReference>
<reference evidence="2 3" key="1">
    <citation type="submission" date="2016-08" db="EMBL/GenBank/DDBJ databases">
        <authorList>
            <person name="Seilhamer J.J."/>
        </authorList>
    </citation>
    <scope>NUCLEOTIDE SEQUENCE [LARGE SCALE GENOMIC DNA]</scope>
    <source>
        <strain evidence="2 3">P1-7</strain>
    </source>
</reference>
<dbReference type="EMBL" id="FMAF01000007">
    <property type="protein sequence ID" value="SCB32191.1"/>
    <property type="molecule type" value="Genomic_DNA"/>
</dbReference>
<dbReference type="AlphaFoldDB" id="A0A1C3VWN9"/>
<organism evidence="2 3">
    <name type="scientific">Rhizobium lusitanum</name>
    <dbReference type="NCBI Taxonomy" id="293958"/>
    <lineage>
        <taxon>Bacteria</taxon>
        <taxon>Pseudomonadati</taxon>
        <taxon>Pseudomonadota</taxon>
        <taxon>Alphaproteobacteria</taxon>
        <taxon>Hyphomicrobiales</taxon>
        <taxon>Rhizobiaceae</taxon>
        <taxon>Rhizobium/Agrobacterium group</taxon>
        <taxon>Rhizobium</taxon>
    </lineage>
</organism>
<accession>A0A1C3VWN9</accession>
<evidence type="ECO:0000313" key="3">
    <source>
        <dbReference type="Proteomes" id="UP000199205"/>
    </source>
</evidence>
<evidence type="ECO:0000256" key="1">
    <source>
        <dbReference type="SAM" id="SignalP"/>
    </source>
</evidence>
<name>A0A1C3VWN9_9HYPH</name>
<proteinExistence type="predicted"/>
<gene>
    <name evidence="2" type="ORF">GA0061101_10733</name>
</gene>
<feature type="signal peptide" evidence="1">
    <location>
        <begin position="1"/>
        <end position="24"/>
    </location>
</feature>